<dbReference type="InterPro" id="IPR002048">
    <property type="entry name" value="EF_hand_dom"/>
</dbReference>
<feature type="domain" description="EF-hand" evidence="4">
    <location>
        <begin position="89"/>
        <end position="124"/>
    </location>
</feature>
<dbReference type="InterPro" id="IPR018247">
    <property type="entry name" value="EF_Hand_1_Ca_BS"/>
</dbReference>
<dbReference type="PROSITE" id="PS00303">
    <property type="entry name" value="S100_CABP"/>
    <property type="match status" value="3"/>
</dbReference>
<organism evidence="5 6">
    <name type="scientific">Muraenolepis orangiensis</name>
    <name type="common">Patagonian moray cod</name>
    <dbReference type="NCBI Taxonomy" id="630683"/>
    <lineage>
        <taxon>Eukaryota</taxon>
        <taxon>Metazoa</taxon>
        <taxon>Chordata</taxon>
        <taxon>Craniata</taxon>
        <taxon>Vertebrata</taxon>
        <taxon>Euteleostomi</taxon>
        <taxon>Actinopterygii</taxon>
        <taxon>Neopterygii</taxon>
        <taxon>Teleostei</taxon>
        <taxon>Neoteleostei</taxon>
        <taxon>Acanthomorphata</taxon>
        <taxon>Zeiogadaria</taxon>
        <taxon>Gadariae</taxon>
        <taxon>Gadiformes</taxon>
        <taxon>Muraenolepidoidei</taxon>
        <taxon>Muraenolepididae</taxon>
        <taxon>Muraenolepis</taxon>
    </lineage>
</organism>
<dbReference type="EMBL" id="JANIIK010000039">
    <property type="protein sequence ID" value="KAJ3609291.1"/>
    <property type="molecule type" value="Genomic_DNA"/>
</dbReference>
<dbReference type="Proteomes" id="UP001148018">
    <property type="component" value="Unassembled WGS sequence"/>
</dbReference>
<dbReference type="PROSITE" id="PS50222">
    <property type="entry name" value="EF_HAND_2"/>
    <property type="match status" value="3"/>
</dbReference>
<sequence>MAEAFTALETGLALLYGTFVKYAASEEGDNPTTISKKELSKMMAEQLPQLPGDGILGDVMKELDQDKDGSMDFKEYCILMTGLSLAIHMIDGILGDVMKELDEDKDGSMDFKEYCILMTGLSLAIHMIDGILGDVMKELDEDKDGSMDFKEYCILMTGLSLAIHMIVTKHTDSK</sequence>
<dbReference type="SMART" id="SM01394">
    <property type="entry name" value="S_100"/>
    <property type="match status" value="1"/>
</dbReference>
<reference evidence="5" key="1">
    <citation type="submission" date="2022-07" db="EMBL/GenBank/DDBJ databases">
        <title>Chromosome-level genome of Muraenolepis orangiensis.</title>
        <authorList>
            <person name="Kim J."/>
        </authorList>
    </citation>
    <scope>NUCLEOTIDE SEQUENCE</scope>
    <source>
        <strain evidence="5">KU_S4_2022</strain>
        <tissue evidence="5">Muscle</tissue>
    </source>
</reference>
<dbReference type="InterPro" id="IPR013787">
    <property type="entry name" value="S100_Ca-bd_sub"/>
</dbReference>
<dbReference type="PANTHER" id="PTHR11639:SF134">
    <property type="entry name" value="PROTEIN S100-A1-RELATED"/>
    <property type="match status" value="1"/>
</dbReference>
<evidence type="ECO:0000259" key="4">
    <source>
        <dbReference type="PROSITE" id="PS50222"/>
    </source>
</evidence>
<evidence type="ECO:0000256" key="1">
    <source>
        <dbReference type="ARBA" id="ARBA00007323"/>
    </source>
</evidence>
<keyword evidence="3" id="KW-0106">Calcium</keyword>
<accession>A0A9Q0ELT9</accession>
<dbReference type="InterPro" id="IPR001751">
    <property type="entry name" value="S100/CaBP7/8-like_CS"/>
</dbReference>
<evidence type="ECO:0000313" key="5">
    <source>
        <dbReference type="EMBL" id="KAJ3609291.1"/>
    </source>
</evidence>
<dbReference type="InterPro" id="IPR011992">
    <property type="entry name" value="EF-hand-dom_pair"/>
</dbReference>
<protein>
    <recommendedName>
        <fullName evidence="4">EF-hand domain-containing protein</fullName>
    </recommendedName>
</protein>
<dbReference type="Gene3D" id="1.10.238.10">
    <property type="entry name" value="EF-hand"/>
    <property type="match status" value="3"/>
</dbReference>
<keyword evidence="6" id="KW-1185">Reference proteome</keyword>
<dbReference type="Pfam" id="PF01023">
    <property type="entry name" value="S_100"/>
    <property type="match status" value="1"/>
</dbReference>
<evidence type="ECO:0000256" key="2">
    <source>
        <dbReference type="ARBA" id="ARBA00022723"/>
    </source>
</evidence>
<feature type="domain" description="EF-hand" evidence="4">
    <location>
        <begin position="51"/>
        <end position="86"/>
    </location>
</feature>
<comment type="similarity">
    <text evidence="1">Belongs to the S-100 family.</text>
</comment>
<dbReference type="SMART" id="SM00054">
    <property type="entry name" value="EFh"/>
    <property type="match status" value="3"/>
</dbReference>
<dbReference type="AlphaFoldDB" id="A0A9Q0ELT9"/>
<keyword evidence="2" id="KW-0479">Metal-binding</keyword>
<feature type="domain" description="EF-hand" evidence="4">
    <location>
        <begin position="127"/>
        <end position="162"/>
    </location>
</feature>
<dbReference type="Pfam" id="PF13833">
    <property type="entry name" value="EF-hand_8"/>
    <property type="match status" value="3"/>
</dbReference>
<evidence type="ECO:0000313" key="6">
    <source>
        <dbReference type="Proteomes" id="UP001148018"/>
    </source>
</evidence>
<dbReference type="OrthoDB" id="26525at2759"/>
<comment type="caution">
    <text evidence="5">The sequence shown here is derived from an EMBL/GenBank/DDBJ whole genome shotgun (WGS) entry which is preliminary data.</text>
</comment>
<dbReference type="PROSITE" id="PS00018">
    <property type="entry name" value="EF_HAND_1"/>
    <property type="match status" value="3"/>
</dbReference>
<dbReference type="GO" id="GO:0005509">
    <property type="term" value="F:calcium ion binding"/>
    <property type="evidence" value="ECO:0007669"/>
    <property type="project" value="InterPro"/>
</dbReference>
<gene>
    <name evidence="5" type="ORF">NHX12_023814</name>
</gene>
<evidence type="ECO:0000256" key="3">
    <source>
        <dbReference type="ARBA" id="ARBA00022837"/>
    </source>
</evidence>
<name>A0A9Q0ELT9_9TELE</name>
<dbReference type="PANTHER" id="PTHR11639">
    <property type="entry name" value="S100 CALCIUM-BINDING PROTEIN"/>
    <property type="match status" value="1"/>
</dbReference>
<dbReference type="SUPFAM" id="SSF47473">
    <property type="entry name" value="EF-hand"/>
    <property type="match status" value="1"/>
</dbReference>
<proteinExistence type="inferred from homology"/>